<evidence type="ECO:0000256" key="2">
    <source>
        <dbReference type="ARBA" id="ARBA00022438"/>
    </source>
</evidence>
<dbReference type="PRINTS" id="PR00481">
    <property type="entry name" value="LAMNOPPTDASE"/>
</dbReference>
<dbReference type="PANTHER" id="PTHR11963">
    <property type="entry name" value="LEUCINE AMINOPEPTIDASE-RELATED"/>
    <property type="match status" value="1"/>
</dbReference>
<feature type="region of interest" description="Disordered" evidence="5">
    <location>
        <begin position="529"/>
        <end position="562"/>
    </location>
</feature>
<dbReference type="InParanoid" id="A0A0G4EYC0"/>
<dbReference type="GO" id="GO:0005737">
    <property type="term" value="C:cytoplasm"/>
    <property type="evidence" value="ECO:0007669"/>
    <property type="project" value="InterPro"/>
</dbReference>
<keyword evidence="8" id="KW-1185">Reference proteome</keyword>
<keyword evidence="2" id="KW-0031">Aminopeptidase</keyword>
<dbReference type="InterPro" id="IPR043472">
    <property type="entry name" value="Macro_dom-like"/>
</dbReference>
<dbReference type="SUPFAM" id="SSF53187">
    <property type="entry name" value="Zn-dependent exopeptidases"/>
    <property type="match status" value="1"/>
</dbReference>
<proteinExistence type="inferred from homology"/>
<dbReference type="InterPro" id="IPR048816">
    <property type="entry name" value="Peptidase_M17_N_1"/>
</dbReference>
<dbReference type="OMA" id="LITTPCE"/>
<dbReference type="Proteomes" id="UP000041254">
    <property type="component" value="Unassembled WGS sequence"/>
</dbReference>
<dbReference type="InterPro" id="IPR000819">
    <property type="entry name" value="Peptidase_M17_C"/>
</dbReference>
<dbReference type="GO" id="GO:0006508">
    <property type="term" value="P:proteolysis"/>
    <property type="evidence" value="ECO:0007669"/>
    <property type="project" value="UniProtKB-KW"/>
</dbReference>
<dbReference type="AlphaFoldDB" id="A0A0G4EYC0"/>
<keyword evidence="3" id="KW-0645">Protease</keyword>
<accession>A0A0G4EYC0</accession>
<evidence type="ECO:0000313" key="7">
    <source>
        <dbReference type="EMBL" id="CEM03793.1"/>
    </source>
</evidence>
<evidence type="ECO:0000259" key="6">
    <source>
        <dbReference type="PROSITE" id="PS00631"/>
    </source>
</evidence>
<evidence type="ECO:0000256" key="5">
    <source>
        <dbReference type="SAM" id="MobiDB-lite"/>
    </source>
</evidence>
<name>A0A0G4EYC0_VITBC</name>
<evidence type="ECO:0000256" key="3">
    <source>
        <dbReference type="ARBA" id="ARBA00022670"/>
    </source>
</evidence>
<organism evidence="7 8">
    <name type="scientific">Vitrella brassicaformis (strain CCMP3155)</name>
    <dbReference type="NCBI Taxonomy" id="1169540"/>
    <lineage>
        <taxon>Eukaryota</taxon>
        <taxon>Sar</taxon>
        <taxon>Alveolata</taxon>
        <taxon>Colpodellida</taxon>
        <taxon>Vitrellaceae</taxon>
        <taxon>Vitrella</taxon>
    </lineage>
</organism>
<keyword evidence="4" id="KW-0378">Hydrolase</keyword>
<dbReference type="VEuPathDB" id="CryptoDB:Vbra_8461"/>
<reference evidence="7 8" key="1">
    <citation type="submission" date="2014-11" db="EMBL/GenBank/DDBJ databases">
        <authorList>
            <person name="Zhu J."/>
            <person name="Qi W."/>
            <person name="Song R."/>
        </authorList>
    </citation>
    <scope>NUCLEOTIDE SEQUENCE [LARGE SCALE GENOMIC DNA]</scope>
</reference>
<dbReference type="Gene3D" id="3.40.220.10">
    <property type="entry name" value="Leucine Aminopeptidase, subunit E, domain 1"/>
    <property type="match status" value="1"/>
</dbReference>
<dbReference type="OrthoDB" id="412814at2759"/>
<protein>
    <recommendedName>
        <fullName evidence="6">Cytosol aminopeptidase domain-containing protein</fullName>
    </recommendedName>
</protein>
<feature type="compositionally biased region" description="Acidic residues" evidence="5">
    <location>
        <begin position="533"/>
        <end position="551"/>
    </location>
</feature>
<dbReference type="STRING" id="1169540.A0A0G4EYC0"/>
<comment type="similarity">
    <text evidence="1">Belongs to the peptidase M17 family.</text>
</comment>
<dbReference type="CDD" id="cd00433">
    <property type="entry name" value="Peptidase_M17"/>
    <property type="match status" value="1"/>
</dbReference>
<evidence type="ECO:0000313" key="8">
    <source>
        <dbReference type="Proteomes" id="UP000041254"/>
    </source>
</evidence>
<dbReference type="Gene3D" id="3.40.630.10">
    <property type="entry name" value="Zn peptidases"/>
    <property type="match status" value="1"/>
</dbReference>
<dbReference type="Pfam" id="PF00883">
    <property type="entry name" value="Peptidase_M17"/>
    <property type="match status" value="1"/>
</dbReference>
<dbReference type="Pfam" id="PF21337">
    <property type="entry name" value="Peptidase_M17_N_1"/>
    <property type="match status" value="1"/>
</dbReference>
<dbReference type="PANTHER" id="PTHR11963:SF20">
    <property type="entry name" value="PEPTIDASE B"/>
    <property type="match status" value="1"/>
</dbReference>
<dbReference type="GO" id="GO:0070006">
    <property type="term" value="F:metalloaminopeptidase activity"/>
    <property type="evidence" value="ECO:0007669"/>
    <property type="project" value="InterPro"/>
</dbReference>
<evidence type="ECO:0000256" key="4">
    <source>
        <dbReference type="ARBA" id="ARBA00022801"/>
    </source>
</evidence>
<dbReference type="InterPro" id="IPR011356">
    <property type="entry name" value="Leucine_aapep/pepB"/>
</dbReference>
<evidence type="ECO:0000256" key="1">
    <source>
        <dbReference type="ARBA" id="ARBA00009528"/>
    </source>
</evidence>
<gene>
    <name evidence="7" type="ORF">Vbra_8461</name>
</gene>
<dbReference type="EMBL" id="CDMY01000347">
    <property type="protein sequence ID" value="CEM03793.1"/>
    <property type="molecule type" value="Genomic_DNA"/>
</dbReference>
<feature type="domain" description="Cytosol aminopeptidase" evidence="6">
    <location>
        <begin position="413"/>
        <end position="420"/>
    </location>
</feature>
<dbReference type="GO" id="GO:0030145">
    <property type="term" value="F:manganese ion binding"/>
    <property type="evidence" value="ECO:0007669"/>
    <property type="project" value="InterPro"/>
</dbReference>
<dbReference type="PROSITE" id="PS00631">
    <property type="entry name" value="CYTOSOL_AP"/>
    <property type="match status" value="1"/>
</dbReference>
<sequence>MLRRTACSAALSAAGTHVHQCAFAAANAPLLLSRSRRPTTILLPRRWQRRHLSMQQPQQQDQVAPSALVEQAARFQSSFCEEAALGGARPTPLLVLTKSSFPKWLQEQSAERRGWLKSYDMEKFKAGKLLALPAERGEGEEGGVPFMYVFTVADRKSPYAYSSLPGSLPPATYALRFHGEEVGPDDLSTAVLSWSLGAYKYERYKKKKTKQQQQQGVDKRPVLSLPVGFSVKGEGVGGLVEAIYMVRDLITTPAEDVGPAQLQECVEALARECGASSVRAIVGDDLLKENYPQIHAVGRAADPERSPRLLELCWTSPSANSSSPLVALVGKGVCFDTGGLDLKPAAGMLTMKKDMGGAAIVLGMAKAIMSDPNPMPIRLRVLIAAVENSVSGNSYRPGDVITARNGLTTEVLNTDAEGRLILADALVDADSESDPPALIIDCATLTGAARVALGGEVPCVFCNDPQIARTLQQVSSRVRDQVWWLPLWKGYAPQIKSDIADLKNIADGPMGGAIIAALYLQNYLRKPTKPTEEVDNTGEDDEANGEEGEELVDGHPPREQTPWIHMDVNAYNNNGKPGRPKGGEAQGMRALLAFLKEHFGDAK</sequence>